<keyword evidence="3" id="KW-1185">Reference proteome</keyword>
<reference evidence="2 3" key="1">
    <citation type="journal article" date="2016" name="Mol. Biol. Evol.">
        <title>Genome-Wide Survey of Gut Fungi (Harpellales) Reveals the First Horizontally Transferred Ubiquitin Gene from a Mosquito Host.</title>
        <authorList>
            <person name="Wang Y."/>
            <person name="White M.M."/>
            <person name="Kvist S."/>
            <person name="Moncalvo J.M."/>
        </authorList>
    </citation>
    <scope>NUCLEOTIDE SEQUENCE [LARGE SCALE GENOMIC DNA]</scope>
    <source>
        <strain evidence="2 3">ALG-7-W6</strain>
    </source>
</reference>
<organism evidence="2 3">
    <name type="scientific">Smittium mucronatum</name>
    <dbReference type="NCBI Taxonomy" id="133383"/>
    <lineage>
        <taxon>Eukaryota</taxon>
        <taxon>Fungi</taxon>
        <taxon>Fungi incertae sedis</taxon>
        <taxon>Zoopagomycota</taxon>
        <taxon>Kickxellomycotina</taxon>
        <taxon>Harpellomycetes</taxon>
        <taxon>Harpellales</taxon>
        <taxon>Legeriomycetaceae</taxon>
        <taxon>Smittium</taxon>
    </lineage>
</organism>
<protein>
    <submittedName>
        <fullName evidence="2">Uncharacterized protein</fullName>
    </submittedName>
</protein>
<dbReference type="Proteomes" id="UP000187455">
    <property type="component" value="Unassembled WGS sequence"/>
</dbReference>
<comment type="caution">
    <text evidence="2">The sequence shown here is derived from an EMBL/GenBank/DDBJ whole genome shotgun (WGS) entry which is preliminary data.</text>
</comment>
<feature type="compositionally biased region" description="Low complexity" evidence="1">
    <location>
        <begin position="179"/>
        <end position="198"/>
    </location>
</feature>
<evidence type="ECO:0000256" key="1">
    <source>
        <dbReference type="SAM" id="MobiDB-lite"/>
    </source>
</evidence>
<feature type="region of interest" description="Disordered" evidence="1">
    <location>
        <begin position="176"/>
        <end position="198"/>
    </location>
</feature>
<proteinExistence type="predicted"/>
<evidence type="ECO:0000313" key="2">
    <source>
        <dbReference type="EMBL" id="OLY84785.1"/>
    </source>
</evidence>
<name>A0A1R0H6I2_9FUNG</name>
<gene>
    <name evidence="2" type="ORF">AYI68_g1039</name>
</gene>
<dbReference type="AlphaFoldDB" id="A0A1R0H6I2"/>
<evidence type="ECO:0000313" key="3">
    <source>
        <dbReference type="Proteomes" id="UP000187455"/>
    </source>
</evidence>
<accession>A0A1R0H6I2</accession>
<sequence length="198" mass="22146">MRKREPQFNEEDPFVTSRITFSKLSVYTELSETLPSIEENFSRTPLSEDDHKAALYSCPKTSPMSYVSPPLNDSALFAENPEIIVAEDPDIVFSNTMRFLLSDIATTVTHNRLDNLHIVMELPGRVKQIFETEIKPLMDQNAFYALLASKKTKALMSLAQPFRKRQQVAVSYEASGSNVVTEQTTAAATTPDQAVAPK</sequence>
<dbReference type="EMBL" id="LSSL01000358">
    <property type="protein sequence ID" value="OLY84785.1"/>
    <property type="molecule type" value="Genomic_DNA"/>
</dbReference>